<dbReference type="RefSeq" id="WP_260793596.1">
    <property type="nucleotide sequence ID" value="NZ_CP093313.1"/>
</dbReference>
<dbReference type="InterPro" id="IPR006342">
    <property type="entry name" value="FkbM_mtfrase"/>
</dbReference>
<evidence type="ECO:0000313" key="2">
    <source>
        <dbReference type="EMBL" id="UWZ84092.1"/>
    </source>
</evidence>
<dbReference type="Proteomes" id="UP001059380">
    <property type="component" value="Chromosome"/>
</dbReference>
<dbReference type="Gene3D" id="3.40.50.150">
    <property type="entry name" value="Vaccinia Virus protein VP39"/>
    <property type="match status" value="1"/>
</dbReference>
<gene>
    <name evidence="2" type="ORF">MOP44_26495</name>
</gene>
<dbReference type="EMBL" id="CP093313">
    <property type="protein sequence ID" value="UWZ84092.1"/>
    <property type="molecule type" value="Genomic_DNA"/>
</dbReference>
<accession>A0A9J7BMI5</accession>
<evidence type="ECO:0000313" key="3">
    <source>
        <dbReference type="Proteomes" id="UP001059380"/>
    </source>
</evidence>
<feature type="domain" description="Methyltransferase FkbM" evidence="1">
    <location>
        <begin position="8"/>
        <end position="150"/>
    </location>
</feature>
<keyword evidence="2" id="KW-0808">Transferase</keyword>
<dbReference type="Pfam" id="PF05050">
    <property type="entry name" value="Methyltransf_21"/>
    <property type="match status" value="1"/>
</dbReference>
<reference evidence="2" key="1">
    <citation type="submission" date="2021-04" db="EMBL/GenBank/DDBJ databases">
        <title>Phylogenetic analysis of Acidobacteriaceae.</title>
        <authorList>
            <person name="Qiu L."/>
            <person name="Zhang Q."/>
        </authorList>
    </citation>
    <scope>NUCLEOTIDE SEQUENCE</scope>
    <source>
        <strain evidence="2">DSM 25168</strain>
    </source>
</reference>
<name>A0A9J7BMI5_9BACT</name>
<protein>
    <submittedName>
        <fullName evidence="2">FkbM family methyltransferase</fullName>
    </submittedName>
</protein>
<dbReference type="SUPFAM" id="SSF53335">
    <property type="entry name" value="S-adenosyl-L-methionine-dependent methyltransferases"/>
    <property type="match status" value="1"/>
</dbReference>
<dbReference type="NCBIfam" id="TIGR01444">
    <property type="entry name" value="fkbM_fam"/>
    <property type="match status" value="1"/>
</dbReference>
<dbReference type="GO" id="GO:0032259">
    <property type="term" value="P:methylation"/>
    <property type="evidence" value="ECO:0007669"/>
    <property type="project" value="UniProtKB-KW"/>
</dbReference>
<evidence type="ECO:0000259" key="1">
    <source>
        <dbReference type="Pfam" id="PF05050"/>
    </source>
</evidence>
<dbReference type="AlphaFoldDB" id="A0A9J7BMI5"/>
<keyword evidence="3" id="KW-1185">Reference proteome</keyword>
<dbReference type="GO" id="GO:0008168">
    <property type="term" value="F:methyltransferase activity"/>
    <property type="evidence" value="ECO:0007669"/>
    <property type="project" value="UniProtKB-KW"/>
</dbReference>
<sequence length="263" mass="29570">MQRKIIYDFGANNGDDIPYYLKKADVVVAVEANPSLCREIETRFSEEIRDGRLQVENCVVAAEGSSPEVYFYLHKRHHVLGQFPEPDATVIGDFEKVLLPAKSVMQIVGEHGAPYYIKIDIEHYEEVILKELFRNAVKPAFISAEAHSIQVFALMAGMGEYSAFKLVDGETVAKKYRSHAIRVGGGVEPYSFPAHSAGPFGEDIAGEWMNADDLFHVLAKEGLGWKDIHATNRVQLDPGSQVEKRRQKMRHLRGWVGTKLRGR</sequence>
<proteinExistence type="predicted"/>
<keyword evidence="2" id="KW-0489">Methyltransferase</keyword>
<dbReference type="InterPro" id="IPR029063">
    <property type="entry name" value="SAM-dependent_MTases_sf"/>
</dbReference>
<dbReference type="KEGG" id="orp:MOP44_26495"/>
<organism evidence="2 3">
    <name type="scientific">Occallatibacter riparius</name>
    <dbReference type="NCBI Taxonomy" id="1002689"/>
    <lineage>
        <taxon>Bacteria</taxon>
        <taxon>Pseudomonadati</taxon>
        <taxon>Acidobacteriota</taxon>
        <taxon>Terriglobia</taxon>
        <taxon>Terriglobales</taxon>
        <taxon>Acidobacteriaceae</taxon>
        <taxon>Occallatibacter</taxon>
    </lineage>
</organism>